<dbReference type="Proteomes" id="UP000440004">
    <property type="component" value="Unassembled WGS sequence"/>
</dbReference>
<dbReference type="GO" id="GO:0046653">
    <property type="term" value="P:tetrahydrofolate metabolic process"/>
    <property type="evidence" value="ECO:0007669"/>
    <property type="project" value="TreeGrafter"/>
</dbReference>
<dbReference type="EMBL" id="WHNX01000003">
    <property type="protein sequence ID" value="MPW24598.1"/>
    <property type="molecule type" value="Genomic_DNA"/>
</dbReference>
<dbReference type="SUPFAM" id="SSF52242">
    <property type="entry name" value="Cobalamin (vitamin B12)-binding domain"/>
    <property type="match status" value="1"/>
</dbReference>
<dbReference type="GO" id="GO:0050667">
    <property type="term" value="P:homocysteine metabolic process"/>
    <property type="evidence" value="ECO:0007669"/>
    <property type="project" value="TreeGrafter"/>
</dbReference>
<dbReference type="GO" id="GO:0005829">
    <property type="term" value="C:cytosol"/>
    <property type="evidence" value="ECO:0007669"/>
    <property type="project" value="TreeGrafter"/>
</dbReference>
<evidence type="ECO:0000256" key="2">
    <source>
        <dbReference type="ARBA" id="ARBA00023285"/>
    </source>
</evidence>
<evidence type="ECO:0000256" key="1">
    <source>
        <dbReference type="ARBA" id="ARBA00022723"/>
    </source>
</evidence>
<proteinExistence type="predicted"/>
<comment type="caution">
    <text evidence="4">The sequence shown here is derived from an EMBL/GenBank/DDBJ whole genome shotgun (WGS) entry which is preliminary data.</text>
</comment>
<dbReference type="InterPro" id="IPR050554">
    <property type="entry name" value="Met_Synthase/Corrinoid"/>
</dbReference>
<dbReference type="InterPro" id="IPR036594">
    <property type="entry name" value="Meth_synthase_dom"/>
</dbReference>
<dbReference type="Gene3D" id="3.40.50.280">
    <property type="entry name" value="Cobalamin-binding domain"/>
    <property type="match status" value="1"/>
</dbReference>
<dbReference type="PROSITE" id="PS51332">
    <property type="entry name" value="B12_BINDING"/>
    <property type="match status" value="1"/>
</dbReference>
<name>A0A6A7K5B2_9FIRM</name>
<dbReference type="SMART" id="SM01018">
    <property type="entry name" value="B12-binding_2"/>
    <property type="match status" value="1"/>
</dbReference>
<dbReference type="PANTHER" id="PTHR45833:SF1">
    <property type="entry name" value="METHIONINE SYNTHASE"/>
    <property type="match status" value="1"/>
</dbReference>
<dbReference type="Gene3D" id="1.10.1240.10">
    <property type="entry name" value="Methionine synthase domain"/>
    <property type="match status" value="1"/>
</dbReference>
<dbReference type="GO" id="GO:0008705">
    <property type="term" value="F:methionine synthase activity"/>
    <property type="evidence" value="ECO:0007669"/>
    <property type="project" value="TreeGrafter"/>
</dbReference>
<dbReference type="Pfam" id="PF02310">
    <property type="entry name" value="B12-binding"/>
    <property type="match status" value="1"/>
</dbReference>
<dbReference type="InterPro" id="IPR003759">
    <property type="entry name" value="Cbl-bd_cap"/>
</dbReference>
<dbReference type="Pfam" id="PF02607">
    <property type="entry name" value="B12-binding_2"/>
    <property type="match status" value="1"/>
</dbReference>
<dbReference type="InterPro" id="IPR006158">
    <property type="entry name" value="Cobalamin-bd"/>
</dbReference>
<dbReference type="RefSeq" id="WP_152801245.1">
    <property type="nucleotide sequence ID" value="NZ_WHNX01000003.1"/>
</dbReference>
<evidence type="ECO:0000259" key="3">
    <source>
        <dbReference type="PROSITE" id="PS51332"/>
    </source>
</evidence>
<protein>
    <submittedName>
        <fullName evidence="4">Cobalamin-binding protein</fullName>
    </submittedName>
</protein>
<dbReference type="SUPFAM" id="SSF47644">
    <property type="entry name" value="Methionine synthase domain"/>
    <property type="match status" value="1"/>
</dbReference>
<dbReference type="GO" id="GO:0031419">
    <property type="term" value="F:cobalamin binding"/>
    <property type="evidence" value="ECO:0007669"/>
    <property type="project" value="InterPro"/>
</dbReference>
<feature type="domain" description="B12-binding" evidence="3">
    <location>
        <begin position="89"/>
        <end position="220"/>
    </location>
</feature>
<dbReference type="PANTHER" id="PTHR45833">
    <property type="entry name" value="METHIONINE SYNTHASE"/>
    <property type="match status" value="1"/>
</dbReference>
<dbReference type="InterPro" id="IPR036724">
    <property type="entry name" value="Cobalamin-bd_sf"/>
</dbReference>
<sequence length="226" mass="25468">MDDGIIIKAISELNEDKVIKLVNIYLSNGINANDIIKALQNGMENIGLLYEKKEYFITDLMMAGIIFKEVLEIKGMKDAINNNNQNKYIGRLVIGTVKGDLHDIGKDIFIGFAKASGFEIFDLGVDVSPEVFCLKVEELKPDILALCGVLTLAMDYMKQTIDALISNDLRENLKIIVGGNMIDKNSHKYIDADAYTNNANYGIQICKDWVINPRRKGRNKWENQFI</sequence>
<gene>
    <name evidence="4" type="ORF">GC105_02170</name>
</gene>
<keyword evidence="5" id="KW-1185">Reference proteome</keyword>
<keyword evidence="2" id="KW-0170">Cobalt</keyword>
<dbReference type="AlphaFoldDB" id="A0A6A7K5B2"/>
<organism evidence="4 5">
    <name type="scientific">Alkalibaculum sporogenes</name>
    <dbReference type="NCBI Taxonomy" id="2655001"/>
    <lineage>
        <taxon>Bacteria</taxon>
        <taxon>Bacillati</taxon>
        <taxon>Bacillota</taxon>
        <taxon>Clostridia</taxon>
        <taxon>Eubacteriales</taxon>
        <taxon>Eubacteriaceae</taxon>
        <taxon>Alkalibaculum</taxon>
    </lineage>
</organism>
<reference evidence="4 5" key="1">
    <citation type="submission" date="2019-10" db="EMBL/GenBank/DDBJ databases">
        <title>Alkalibaculum tamaniensis sp.nov., a new alkaliphilic acetogen, isolated on methoxylated aromatics from a mud volcano.</title>
        <authorList>
            <person name="Khomyakova M.A."/>
            <person name="Merkel A.Y."/>
            <person name="Bonch-Osmolovskaya E.A."/>
            <person name="Slobodkin A.I."/>
        </authorList>
    </citation>
    <scope>NUCLEOTIDE SEQUENCE [LARGE SCALE GENOMIC DNA]</scope>
    <source>
        <strain evidence="4 5">M08DMB</strain>
    </source>
</reference>
<evidence type="ECO:0000313" key="5">
    <source>
        <dbReference type="Proteomes" id="UP000440004"/>
    </source>
</evidence>
<evidence type="ECO:0000313" key="4">
    <source>
        <dbReference type="EMBL" id="MPW24598.1"/>
    </source>
</evidence>
<dbReference type="GO" id="GO:0046872">
    <property type="term" value="F:metal ion binding"/>
    <property type="evidence" value="ECO:0007669"/>
    <property type="project" value="UniProtKB-KW"/>
</dbReference>
<keyword evidence="1" id="KW-0479">Metal-binding</keyword>
<accession>A0A6A7K5B2</accession>